<dbReference type="Proteomes" id="UP000567293">
    <property type="component" value="Unassembled WGS sequence"/>
</dbReference>
<evidence type="ECO:0000313" key="2">
    <source>
        <dbReference type="EMBL" id="MBA0085341.1"/>
    </source>
</evidence>
<name>A0A7V8NQ66_9BACT</name>
<sequence length="441" mass="50799">MIQSVLPQLSFSFYRHQGIRADFSGGQITSDAGLLPLRAFDQRHHLSYDWAALLRDGRQEDRVRHDSRALLRQRLYQIVAGYEDANDADRLRHDPLLQIIADEKLGDALGSQPTLSRWENSTAARDLVHLSDTWCQQFIRLCGDQVRQRGEILLDLDSTDDPTYGQQQLSFFNGAYGQHMYHPMLIFERHTGCLLAARLRPGNASSHARIVPMLLRLVPRLQAAFPQVTIQLRGDAGFALPLLYKFCEFFDIEYAIGIPANCVFQQRAEPLQKQLKRRYRRTQVPQRGFSSFRHRARSWPRQRRIGYKAEHSASGTNLRFVVTNCAGRASQVFAFYNDRGECENRIEEFKNGFRADRLSCHRFLANAFRLLLHGAAYNLVNFFRHQLPSPWRSAQIETLRAQLFKIGARVRQTARCIRIHLATGWPFQDLFRSVALAVNSS</sequence>
<comment type="caution">
    <text evidence="2">The sequence shown here is derived from an EMBL/GenBank/DDBJ whole genome shotgun (WGS) entry which is preliminary data.</text>
</comment>
<organism evidence="2 3">
    <name type="scientific">Candidatus Acidiferrum panamense</name>
    <dbReference type="NCBI Taxonomy" id="2741543"/>
    <lineage>
        <taxon>Bacteria</taxon>
        <taxon>Pseudomonadati</taxon>
        <taxon>Acidobacteriota</taxon>
        <taxon>Terriglobia</taxon>
        <taxon>Candidatus Acidiferrales</taxon>
        <taxon>Candidatus Acidiferrum</taxon>
    </lineage>
</organism>
<proteinExistence type="predicted"/>
<dbReference type="InterPro" id="IPR025668">
    <property type="entry name" value="Tnp_DDE_dom"/>
</dbReference>
<evidence type="ECO:0000259" key="1">
    <source>
        <dbReference type="Pfam" id="PF13701"/>
    </source>
</evidence>
<dbReference type="InterPro" id="IPR047960">
    <property type="entry name" value="Transpos_IS1380"/>
</dbReference>
<feature type="domain" description="Transposase DDE" evidence="1">
    <location>
        <begin position="14"/>
        <end position="436"/>
    </location>
</feature>
<keyword evidence="3" id="KW-1185">Reference proteome</keyword>
<dbReference type="AlphaFoldDB" id="A0A7V8NQ66"/>
<dbReference type="Pfam" id="PF13701">
    <property type="entry name" value="DDE_Tnp_1_4"/>
    <property type="match status" value="1"/>
</dbReference>
<protein>
    <submittedName>
        <fullName evidence="2">IS1380 family transposase</fullName>
    </submittedName>
</protein>
<dbReference type="NCBIfam" id="NF033539">
    <property type="entry name" value="transpos_IS1380"/>
    <property type="match status" value="1"/>
</dbReference>
<dbReference type="EMBL" id="JACDQQ010000973">
    <property type="protein sequence ID" value="MBA0085341.1"/>
    <property type="molecule type" value="Genomic_DNA"/>
</dbReference>
<reference evidence="2" key="1">
    <citation type="submission" date="2020-06" db="EMBL/GenBank/DDBJ databases">
        <title>Legume-microbial interactions unlock mineral nutrients during tropical forest succession.</title>
        <authorList>
            <person name="Epihov D.Z."/>
        </authorList>
    </citation>
    <scope>NUCLEOTIDE SEQUENCE [LARGE SCALE GENOMIC DNA]</scope>
    <source>
        <strain evidence="2">Pan2503</strain>
    </source>
</reference>
<evidence type="ECO:0000313" key="3">
    <source>
        <dbReference type="Proteomes" id="UP000567293"/>
    </source>
</evidence>
<gene>
    <name evidence="2" type="ORF">HRJ53_10110</name>
</gene>
<accession>A0A7V8NQ66</accession>